<dbReference type="STRING" id="1797457.A2160_04785"/>
<evidence type="ECO:0000256" key="2">
    <source>
        <dbReference type="RuleBase" id="RU362080"/>
    </source>
</evidence>
<dbReference type="Proteomes" id="UP000177006">
    <property type="component" value="Unassembled WGS sequence"/>
</dbReference>
<sequence length="87" mass="10278">MNQTISIKQTREKLAEIVNQVAISKKTFVITKFGKPKALIIPVDKFFLDKQKNKSLPGFGMWQKREDMKNSVKWVSDMRKQWAQRHE</sequence>
<dbReference type="EMBL" id="MEZK01000017">
    <property type="protein sequence ID" value="OGD62753.1"/>
    <property type="molecule type" value="Genomic_DNA"/>
</dbReference>
<dbReference type="NCBIfam" id="TIGR01552">
    <property type="entry name" value="phd_fam"/>
    <property type="match status" value="1"/>
</dbReference>
<dbReference type="InterPro" id="IPR006442">
    <property type="entry name" value="Antitoxin_Phd/YefM"/>
</dbReference>
<name>A0A1F5E5V5_9BACT</name>
<evidence type="ECO:0000313" key="4">
    <source>
        <dbReference type="Proteomes" id="UP000177006"/>
    </source>
</evidence>
<evidence type="ECO:0000313" key="3">
    <source>
        <dbReference type="EMBL" id="OGD62753.1"/>
    </source>
</evidence>
<comment type="function">
    <text evidence="2">Antitoxin component of a type II toxin-antitoxin (TA) system.</text>
</comment>
<protein>
    <recommendedName>
        <fullName evidence="2">Antitoxin</fullName>
    </recommendedName>
</protein>
<dbReference type="Gene3D" id="3.40.1620.10">
    <property type="entry name" value="YefM-like domain"/>
    <property type="match status" value="1"/>
</dbReference>
<proteinExistence type="inferred from homology"/>
<reference evidence="3 4" key="1">
    <citation type="journal article" date="2016" name="Nat. Commun.">
        <title>Thousands of microbial genomes shed light on interconnected biogeochemical processes in an aquifer system.</title>
        <authorList>
            <person name="Anantharaman K."/>
            <person name="Brown C.T."/>
            <person name="Hug L.A."/>
            <person name="Sharon I."/>
            <person name="Castelle C.J."/>
            <person name="Probst A.J."/>
            <person name="Thomas B.C."/>
            <person name="Singh A."/>
            <person name="Wilkins M.J."/>
            <person name="Karaoz U."/>
            <person name="Brodie E.L."/>
            <person name="Williams K.H."/>
            <person name="Hubbard S.S."/>
            <person name="Banfield J.F."/>
        </authorList>
    </citation>
    <scope>NUCLEOTIDE SEQUENCE [LARGE SCALE GENOMIC DNA]</scope>
</reference>
<comment type="caution">
    <text evidence="3">The sequence shown here is derived from an EMBL/GenBank/DDBJ whole genome shotgun (WGS) entry which is preliminary data.</text>
</comment>
<dbReference type="AlphaFoldDB" id="A0A1F5E5V5"/>
<dbReference type="InterPro" id="IPR036165">
    <property type="entry name" value="YefM-like_sf"/>
</dbReference>
<evidence type="ECO:0000256" key="1">
    <source>
        <dbReference type="ARBA" id="ARBA00009981"/>
    </source>
</evidence>
<accession>A0A1F5E5V5</accession>
<organism evidence="3 4">
    <name type="scientific">Candidatus Beckwithbacteria bacterium RBG_13_42_9</name>
    <dbReference type="NCBI Taxonomy" id="1797457"/>
    <lineage>
        <taxon>Bacteria</taxon>
        <taxon>Candidatus Beckwithiibacteriota</taxon>
    </lineage>
</organism>
<comment type="similarity">
    <text evidence="1 2">Belongs to the phD/YefM antitoxin family.</text>
</comment>
<gene>
    <name evidence="3" type="ORF">A2160_04785</name>
</gene>
<dbReference type="SUPFAM" id="SSF143120">
    <property type="entry name" value="YefM-like"/>
    <property type="match status" value="1"/>
</dbReference>
<dbReference type="Pfam" id="PF02604">
    <property type="entry name" value="PhdYeFM_antitox"/>
    <property type="match status" value="1"/>
</dbReference>